<dbReference type="SUPFAM" id="SSF56601">
    <property type="entry name" value="beta-lactamase/transpeptidase-like"/>
    <property type="match status" value="1"/>
</dbReference>
<protein>
    <submittedName>
        <fullName evidence="2">Serine hydrolase domain-containing protein</fullName>
        <ecNumber evidence="2">3.1.1.103</ecNumber>
    </submittedName>
</protein>
<gene>
    <name evidence="2" type="ORF">PY649_34495</name>
</gene>
<dbReference type="PANTHER" id="PTHR43283:SF3">
    <property type="entry name" value="BETA-LACTAMASE FAMILY PROTEIN (AFU_ORTHOLOGUE AFUA_5G07500)"/>
    <property type="match status" value="1"/>
</dbReference>
<keyword evidence="3" id="KW-1185">Reference proteome</keyword>
<comment type="caution">
    <text evidence="2">The sequence shown here is derived from an EMBL/GenBank/DDBJ whole genome shotgun (WGS) entry which is preliminary data.</text>
</comment>
<dbReference type="GO" id="GO:0016787">
    <property type="term" value="F:hydrolase activity"/>
    <property type="evidence" value="ECO:0007669"/>
    <property type="project" value="UniProtKB-KW"/>
</dbReference>
<dbReference type="InterPro" id="IPR012338">
    <property type="entry name" value="Beta-lactam/transpept-like"/>
</dbReference>
<dbReference type="PANTHER" id="PTHR43283">
    <property type="entry name" value="BETA-LACTAMASE-RELATED"/>
    <property type="match status" value="1"/>
</dbReference>
<dbReference type="EC" id="3.1.1.103" evidence="2"/>
<accession>A0ABT7K5S1</accession>
<name>A0ABT7K5S1_9HYPH</name>
<dbReference type="EMBL" id="JARFYM010000079">
    <property type="protein sequence ID" value="MDL2403963.1"/>
    <property type="molecule type" value="Genomic_DNA"/>
</dbReference>
<dbReference type="InterPro" id="IPR001466">
    <property type="entry name" value="Beta-lactam-related"/>
</dbReference>
<evidence type="ECO:0000313" key="2">
    <source>
        <dbReference type="EMBL" id="MDL2403963.1"/>
    </source>
</evidence>
<keyword evidence="2" id="KW-0378">Hydrolase</keyword>
<dbReference type="Proteomes" id="UP001172645">
    <property type="component" value="Unassembled WGS sequence"/>
</dbReference>
<dbReference type="InterPro" id="IPR050789">
    <property type="entry name" value="Diverse_Enzym_Activities"/>
</dbReference>
<dbReference type="Pfam" id="PF00144">
    <property type="entry name" value="Beta-lactamase"/>
    <property type="match status" value="1"/>
</dbReference>
<evidence type="ECO:0000259" key="1">
    <source>
        <dbReference type="Pfam" id="PF00144"/>
    </source>
</evidence>
<reference evidence="2" key="1">
    <citation type="submission" date="2023-06" db="EMBL/GenBank/DDBJ databases">
        <title>Phylogenetic Diversity of Rhizobium strains.</title>
        <authorList>
            <person name="Moura F.T."/>
            <person name="Helene L.C.F."/>
            <person name="Hungria M."/>
        </authorList>
    </citation>
    <scope>NUCLEOTIDE SEQUENCE</scope>
    <source>
        <strain evidence="2">CCGE526</strain>
    </source>
</reference>
<organism evidence="2 3">
    <name type="scientific">Rhizobium mayense</name>
    <dbReference type="NCBI Taxonomy" id="1312184"/>
    <lineage>
        <taxon>Bacteria</taxon>
        <taxon>Pseudomonadati</taxon>
        <taxon>Pseudomonadota</taxon>
        <taxon>Alphaproteobacteria</taxon>
        <taxon>Hyphomicrobiales</taxon>
        <taxon>Rhizobiaceae</taxon>
        <taxon>Rhizobium/Agrobacterium group</taxon>
        <taxon>Rhizobium</taxon>
    </lineage>
</organism>
<dbReference type="Gene3D" id="3.40.710.10">
    <property type="entry name" value="DD-peptidase/beta-lactamase superfamily"/>
    <property type="match status" value="1"/>
</dbReference>
<evidence type="ECO:0000313" key="3">
    <source>
        <dbReference type="Proteomes" id="UP001172645"/>
    </source>
</evidence>
<feature type="domain" description="Beta-lactamase-related" evidence="1">
    <location>
        <begin position="4"/>
        <end position="364"/>
    </location>
</feature>
<dbReference type="RefSeq" id="WP_285873531.1">
    <property type="nucleotide sequence ID" value="NZ_JARFYM010000079.1"/>
</dbReference>
<sequence length="383" mass="42803">MQYLDDLLHDSVQRRQVPYIVASVGRSAGTVWTGQAGNAAGDIEASDQTLFRIFSMTKAIAATGAAILAERKQLDWNWPVAAVLPQSNSLEVLDGMRGNVAFFRRPRSGTTLLQLATHQSGLAYEYYDPVLAHYFDRSGKPTIISGLKKGLLYPFRFDPGTRWRYGTGIDWLGLVIETIDGRPIDRFCREEIFEPLQMTHTVFEPGRADVVGDIFLRRPDGGLTAAPVDVAAPRPPEFYAMGHALYSTPADYMRFLRMWLNHGELDGRRLISTDTATSFLADQLGELTLPELSSCVPRSSHDFVFFPRARKGHSLGFARMQEGVAGMRSEGSQFWGGLLNTHFWFDTRRDIAVVVMTQLLPFLDPPFMAAMAGLEKSIYHNFA</sequence>
<proteinExistence type="predicted"/>